<dbReference type="Pfam" id="PF10035">
    <property type="entry name" value="DUF2179"/>
    <property type="match status" value="1"/>
</dbReference>
<dbReference type="Pfam" id="PF02588">
    <property type="entry name" value="YitT_membrane"/>
    <property type="match status" value="1"/>
</dbReference>
<evidence type="ECO:0000256" key="6">
    <source>
        <dbReference type="SAM" id="Phobius"/>
    </source>
</evidence>
<evidence type="ECO:0000313" key="8">
    <source>
        <dbReference type="EMBL" id="HIU45086.1"/>
    </source>
</evidence>
<feature type="transmembrane region" description="Helical" evidence="6">
    <location>
        <begin position="29"/>
        <end position="50"/>
    </location>
</feature>
<dbReference type="InterPro" id="IPR015867">
    <property type="entry name" value="N-reg_PII/ATP_PRibTrfase_C"/>
</dbReference>
<evidence type="ECO:0000256" key="2">
    <source>
        <dbReference type="ARBA" id="ARBA00022475"/>
    </source>
</evidence>
<sequence>MPKSKRHGPLSKINDFLYDHSRLKSTVSWAYALFICTVSALIFTIGYKFFLVPRDIISTVEGGAPVLRLVSGGASGLSQTIIMALELFPDSFADLVVKNEDLIYSILYFLVNVPIIILAWVGVGKRFTIITLINIVEISLFTNLLSIEWLEVNVIEPIAHYVEINGGLLARAIFAGVCTGLSSALTFKVDASSGGIDVVAYYIALKKSTLVGKYSAYINAGILIVYSILAAINIGWADESAFDVVASALYSIVYLIVSMCVIDMINLRNKKMKVEVVTDNPGLVQVLMANIPHGATVIHGEGAFSGRQKTIIEMVISSYELSRTVKVIRETDPNTFVEVTELKQVYGHFYIKPIK</sequence>
<keyword evidence="5 6" id="KW-0472">Membrane</keyword>
<organism evidence="8 9">
    <name type="scientific">Candidatus Alloenteromonas pullicola</name>
    <dbReference type="NCBI Taxonomy" id="2840784"/>
    <lineage>
        <taxon>Bacteria</taxon>
        <taxon>Bacillati</taxon>
        <taxon>Bacillota</taxon>
        <taxon>Bacillota incertae sedis</taxon>
        <taxon>Candidatus Alloenteromonas</taxon>
    </lineage>
</organism>
<reference evidence="8" key="2">
    <citation type="journal article" date="2021" name="PeerJ">
        <title>Extensive microbial diversity within the chicken gut microbiome revealed by metagenomics and culture.</title>
        <authorList>
            <person name="Gilroy R."/>
            <person name="Ravi A."/>
            <person name="Getino M."/>
            <person name="Pursley I."/>
            <person name="Horton D.L."/>
            <person name="Alikhan N.F."/>
            <person name="Baker D."/>
            <person name="Gharbi K."/>
            <person name="Hall N."/>
            <person name="Watson M."/>
            <person name="Adriaenssens E.M."/>
            <person name="Foster-Nyarko E."/>
            <person name="Jarju S."/>
            <person name="Secka A."/>
            <person name="Antonio M."/>
            <person name="Oren A."/>
            <person name="Chaudhuri R.R."/>
            <person name="La Ragione R."/>
            <person name="Hildebrand F."/>
            <person name="Pallen M.J."/>
        </authorList>
    </citation>
    <scope>NUCLEOTIDE SEQUENCE</scope>
    <source>
        <strain evidence="8">ChiGjej1B1-22543</strain>
    </source>
</reference>
<dbReference type="Proteomes" id="UP000824070">
    <property type="component" value="Unassembled WGS sequence"/>
</dbReference>
<evidence type="ECO:0000313" key="9">
    <source>
        <dbReference type="Proteomes" id="UP000824070"/>
    </source>
</evidence>
<evidence type="ECO:0000256" key="3">
    <source>
        <dbReference type="ARBA" id="ARBA00022692"/>
    </source>
</evidence>
<feature type="transmembrane region" description="Helical" evidence="6">
    <location>
        <begin position="216"/>
        <end position="236"/>
    </location>
</feature>
<accession>A0A9D1LNG6</accession>
<evidence type="ECO:0000256" key="4">
    <source>
        <dbReference type="ARBA" id="ARBA00022989"/>
    </source>
</evidence>
<dbReference type="PANTHER" id="PTHR33545:SF5">
    <property type="entry name" value="UPF0750 MEMBRANE PROTEIN YITT"/>
    <property type="match status" value="1"/>
</dbReference>
<dbReference type="InterPro" id="IPR051461">
    <property type="entry name" value="UPF0750_membrane"/>
</dbReference>
<dbReference type="GO" id="GO:0005886">
    <property type="term" value="C:plasma membrane"/>
    <property type="evidence" value="ECO:0007669"/>
    <property type="project" value="UniProtKB-SubCell"/>
</dbReference>
<keyword evidence="3 6" id="KW-0812">Transmembrane</keyword>
<proteinExistence type="predicted"/>
<reference evidence="8" key="1">
    <citation type="submission" date="2020-10" db="EMBL/GenBank/DDBJ databases">
        <authorList>
            <person name="Gilroy R."/>
        </authorList>
    </citation>
    <scope>NUCLEOTIDE SEQUENCE</scope>
    <source>
        <strain evidence="8">ChiGjej1B1-22543</strain>
    </source>
</reference>
<feature type="transmembrane region" description="Helical" evidence="6">
    <location>
        <begin position="248"/>
        <end position="265"/>
    </location>
</feature>
<dbReference type="InterPro" id="IPR019264">
    <property type="entry name" value="DUF2179"/>
</dbReference>
<comment type="caution">
    <text evidence="8">The sequence shown here is derived from an EMBL/GenBank/DDBJ whole genome shotgun (WGS) entry which is preliminary data.</text>
</comment>
<gene>
    <name evidence="8" type="ORF">IAC52_02175</name>
</gene>
<keyword evidence="4 6" id="KW-1133">Transmembrane helix</keyword>
<evidence type="ECO:0000256" key="1">
    <source>
        <dbReference type="ARBA" id="ARBA00004651"/>
    </source>
</evidence>
<dbReference type="AlphaFoldDB" id="A0A9D1LNG6"/>
<evidence type="ECO:0000259" key="7">
    <source>
        <dbReference type="Pfam" id="PF10035"/>
    </source>
</evidence>
<dbReference type="Gene3D" id="3.30.70.120">
    <property type="match status" value="1"/>
</dbReference>
<dbReference type="InterPro" id="IPR003740">
    <property type="entry name" value="YitT"/>
</dbReference>
<dbReference type="EMBL" id="DVMV01000015">
    <property type="protein sequence ID" value="HIU45086.1"/>
    <property type="molecule type" value="Genomic_DNA"/>
</dbReference>
<feature type="transmembrane region" description="Helical" evidence="6">
    <location>
        <begin position="102"/>
        <end position="123"/>
    </location>
</feature>
<dbReference type="PANTHER" id="PTHR33545">
    <property type="entry name" value="UPF0750 MEMBRANE PROTEIN YITT-RELATED"/>
    <property type="match status" value="1"/>
</dbReference>
<dbReference type="CDD" id="cd16380">
    <property type="entry name" value="YitT_C"/>
    <property type="match status" value="1"/>
</dbReference>
<protein>
    <submittedName>
        <fullName evidence="8">YitT family protein</fullName>
    </submittedName>
</protein>
<name>A0A9D1LNG6_9FIRM</name>
<keyword evidence="2" id="KW-1003">Cell membrane</keyword>
<comment type="subcellular location">
    <subcellularLocation>
        <location evidence="1">Cell membrane</location>
        <topology evidence="1">Multi-pass membrane protein</topology>
    </subcellularLocation>
</comment>
<feature type="domain" description="DUF2179" evidence="7">
    <location>
        <begin position="293"/>
        <end position="347"/>
    </location>
</feature>
<feature type="transmembrane region" description="Helical" evidence="6">
    <location>
        <begin position="62"/>
        <end position="82"/>
    </location>
</feature>
<evidence type="ECO:0000256" key="5">
    <source>
        <dbReference type="ARBA" id="ARBA00023136"/>
    </source>
</evidence>